<reference evidence="1" key="1">
    <citation type="submission" date="2021-02" db="EMBL/GenBank/DDBJ databases">
        <title>Infant gut strain persistence is associated with maternal origin, phylogeny, and functional potential including surface adhesion and iron acquisition.</title>
        <authorList>
            <person name="Lou Y.C."/>
        </authorList>
    </citation>
    <scope>NUCLEOTIDE SEQUENCE</scope>
    <source>
        <strain evidence="1">L3_058_000G1_dasL3_058_000G1_concoct_72</strain>
    </source>
</reference>
<evidence type="ECO:0008006" key="3">
    <source>
        <dbReference type="Google" id="ProtNLM"/>
    </source>
</evidence>
<comment type="caution">
    <text evidence="1">The sequence shown here is derived from an EMBL/GenBank/DDBJ whole genome shotgun (WGS) entry which is preliminary data.</text>
</comment>
<dbReference type="EMBL" id="JAHAIK010000018">
    <property type="protein sequence ID" value="MBS5965318.1"/>
    <property type="molecule type" value="Genomic_DNA"/>
</dbReference>
<proteinExistence type="predicted"/>
<dbReference type="AlphaFoldDB" id="A0A943L9X0"/>
<sequence>MPMTKKEAAIILNKINTIYNMKFDSDEQVLKEWLHLLIKYGDYQPTLLKTEQYIREKKYKPTLSDILAYKPKTKVIDTIPKEQTKAYKLQHDPEYKKRHEERKKKWAQMKQEWGVVDEEY</sequence>
<name>A0A943L9X0_FINMA</name>
<organism evidence="1 2">
    <name type="scientific">Finegoldia magna</name>
    <name type="common">Peptostreptococcus magnus</name>
    <dbReference type="NCBI Taxonomy" id="1260"/>
    <lineage>
        <taxon>Bacteria</taxon>
        <taxon>Bacillati</taxon>
        <taxon>Bacillota</taxon>
        <taxon>Tissierellia</taxon>
        <taxon>Tissierellales</taxon>
        <taxon>Peptoniphilaceae</taxon>
        <taxon>Finegoldia</taxon>
    </lineage>
</organism>
<protein>
    <recommendedName>
        <fullName evidence="3">Replicative helicase inhibitor G39P N-terminal domain-containing protein</fullName>
    </recommendedName>
</protein>
<dbReference type="Gene3D" id="1.10.8.200">
    <property type="entry name" value="Replisome organizer (g39p helicase loader/inhibitor protein)"/>
    <property type="match status" value="1"/>
</dbReference>
<evidence type="ECO:0000313" key="1">
    <source>
        <dbReference type="EMBL" id="MBS5965318.1"/>
    </source>
</evidence>
<dbReference type="Proteomes" id="UP000730862">
    <property type="component" value="Unassembled WGS sequence"/>
</dbReference>
<evidence type="ECO:0000313" key="2">
    <source>
        <dbReference type="Proteomes" id="UP000730862"/>
    </source>
</evidence>
<accession>A0A943L9X0</accession>
<gene>
    <name evidence="1" type="ORF">KIA07_06630</name>
</gene>